<proteinExistence type="predicted"/>
<dbReference type="OrthoDB" id="1817225at2759"/>
<protein>
    <submittedName>
        <fullName evidence="2">Uncharacterized protein</fullName>
    </submittedName>
</protein>
<comment type="caution">
    <text evidence="2">The sequence shown here is derived from an EMBL/GenBank/DDBJ whole genome shotgun (WGS) entry which is preliminary data.</text>
</comment>
<feature type="region of interest" description="Disordered" evidence="1">
    <location>
        <begin position="62"/>
        <end position="122"/>
    </location>
</feature>
<organism evidence="2 3">
    <name type="scientific">Lupinus albus</name>
    <name type="common">White lupine</name>
    <name type="synonym">Lupinus termis</name>
    <dbReference type="NCBI Taxonomy" id="3870"/>
    <lineage>
        <taxon>Eukaryota</taxon>
        <taxon>Viridiplantae</taxon>
        <taxon>Streptophyta</taxon>
        <taxon>Embryophyta</taxon>
        <taxon>Tracheophyta</taxon>
        <taxon>Spermatophyta</taxon>
        <taxon>Magnoliopsida</taxon>
        <taxon>eudicotyledons</taxon>
        <taxon>Gunneridae</taxon>
        <taxon>Pentapetalae</taxon>
        <taxon>rosids</taxon>
        <taxon>fabids</taxon>
        <taxon>Fabales</taxon>
        <taxon>Fabaceae</taxon>
        <taxon>Papilionoideae</taxon>
        <taxon>50 kb inversion clade</taxon>
        <taxon>genistoids sensu lato</taxon>
        <taxon>core genistoids</taxon>
        <taxon>Genisteae</taxon>
        <taxon>Lupinus</taxon>
    </lineage>
</organism>
<dbReference type="AlphaFoldDB" id="A0A6A4NI17"/>
<keyword evidence="3" id="KW-1185">Reference proteome</keyword>
<feature type="compositionally biased region" description="Gly residues" evidence="1">
    <location>
        <begin position="1"/>
        <end position="11"/>
    </location>
</feature>
<dbReference type="Proteomes" id="UP000447434">
    <property type="component" value="Chromosome 24"/>
</dbReference>
<evidence type="ECO:0000313" key="2">
    <source>
        <dbReference type="EMBL" id="KAE9586338.1"/>
    </source>
</evidence>
<dbReference type="EMBL" id="WOCE01000024">
    <property type="protein sequence ID" value="KAE9586338.1"/>
    <property type="molecule type" value="Genomic_DNA"/>
</dbReference>
<name>A0A6A4NI17_LUPAL</name>
<feature type="region of interest" description="Disordered" evidence="1">
    <location>
        <begin position="1"/>
        <end position="28"/>
    </location>
</feature>
<feature type="compositionally biased region" description="Basic and acidic residues" evidence="1">
    <location>
        <begin position="62"/>
        <end position="74"/>
    </location>
</feature>
<feature type="compositionally biased region" description="Polar residues" evidence="1">
    <location>
        <begin position="105"/>
        <end position="114"/>
    </location>
</feature>
<accession>A0A6A4NI17</accession>
<reference evidence="3" key="1">
    <citation type="journal article" date="2020" name="Nat. Commun.">
        <title>Genome sequence of the cluster root forming white lupin.</title>
        <authorList>
            <person name="Hufnagel B."/>
            <person name="Marques A."/>
            <person name="Soriano A."/>
            <person name="Marques L."/>
            <person name="Divol F."/>
            <person name="Doumas P."/>
            <person name="Sallet E."/>
            <person name="Mancinotti D."/>
            <person name="Carrere S."/>
            <person name="Marande W."/>
            <person name="Arribat S."/>
            <person name="Keller J."/>
            <person name="Huneau C."/>
            <person name="Blein T."/>
            <person name="Aime D."/>
            <person name="Laguerre M."/>
            <person name="Taylor J."/>
            <person name="Schubert V."/>
            <person name="Nelson M."/>
            <person name="Geu-Flores F."/>
            <person name="Crespi M."/>
            <person name="Gallardo-Guerrero K."/>
            <person name="Delaux P.-M."/>
            <person name="Salse J."/>
            <person name="Berges H."/>
            <person name="Guyot R."/>
            <person name="Gouzy J."/>
            <person name="Peret B."/>
        </authorList>
    </citation>
    <scope>NUCLEOTIDE SEQUENCE [LARGE SCALE GENOMIC DNA]</scope>
    <source>
        <strain evidence="3">cv. Amiga</strain>
    </source>
</reference>
<sequence>MLGEGVAGGGKQQKNGTVDGKNSKALGDIGNLDLVKGVEIKPNHIPNVADGVDAKRVAPKPVEKKVTAKPKPQEVIEINPVKEAQKNKSVNKKKKEGGENKKKSQTFTSVLTSRSKVDKKRG</sequence>
<evidence type="ECO:0000256" key="1">
    <source>
        <dbReference type="SAM" id="MobiDB-lite"/>
    </source>
</evidence>
<gene>
    <name evidence="2" type="ORF">Lalb_Chr24g0400761</name>
</gene>
<evidence type="ECO:0000313" key="3">
    <source>
        <dbReference type="Proteomes" id="UP000447434"/>
    </source>
</evidence>